<proteinExistence type="predicted"/>
<feature type="domain" description="Glycosyltransferase subfamily 4-like N-terminal" evidence="5">
    <location>
        <begin position="18"/>
        <end position="171"/>
    </location>
</feature>
<gene>
    <name evidence="6" type="ORF">FK219_006475</name>
</gene>
<dbReference type="GO" id="GO:0016757">
    <property type="term" value="F:glycosyltransferase activity"/>
    <property type="evidence" value="ECO:0007669"/>
    <property type="project" value="UniProtKB-KW"/>
</dbReference>
<evidence type="ECO:0000259" key="5">
    <source>
        <dbReference type="Pfam" id="PF13439"/>
    </source>
</evidence>
<evidence type="ECO:0000256" key="3">
    <source>
        <dbReference type="ARBA" id="ARBA00022679"/>
    </source>
</evidence>
<dbReference type="PANTHER" id="PTHR45947">
    <property type="entry name" value="SULFOQUINOVOSYL TRANSFERASE SQD2"/>
    <property type="match status" value="1"/>
</dbReference>
<evidence type="ECO:0000256" key="1">
    <source>
        <dbReference type="ARBA" id="ARBA00021292"/>
    </source>
</evidence>
<dbReference type="InterPro" id="IPR050194">
    <property type="entry name" value="Glycosyltransferase_grp1"/>
</dbReference>
<dbReference type="Gene3D" id="3.40.50.2000">
    <property type="entry name" value="Glycogen Phosphorylase B"/>
    <property type="match status" value="2"/>
</dbReference>
<reference evidence="6 7" key="2">
    <citation type="submission" date="2020-03" db="EMBL/GenBank/DDBJ databases">
        <title>Chryseoglobus sp. isolated from a deep-sea seamount.</title>
        <authorList>
            <person name="Zhang D.-C."/>
        </authorList>
    </citation>
    <scope>NUCLEOTIDE SEQUENCE [LARGE SCALE GENOMIC DNA]</scope>
    <source>
        <strain evidence="6 7">KN1116</strain>
    </source>
</reference>
<dbReference type="Proteomes" id="UP000818266">
    <property type="component" value="Unassembled WGS sequence"/>
</dbReference>
<feature type="domain" description="Glycosyl transferase family 1" evidence="4">
    <location>
        <begin position="181"/>
        <end position="325"/>
    </location>
</feature>
<keyword evidence="7" id="KW-1185">Reference proteome</keyword>
<dbReference type="InterPro" id="IPR001296">
    <property type="entry name" value="Glyco_trans_1"/>
</dbReference>
<sequence>MTIAHLTPTSFSSSSVLGGGERYVANVARAVARAATADHVPVDQRIVSLGGERSSVIVEGIRLETLPNDTQRPGPMNAISHHLREALVGADVVHVHQSLTVFGAYATATAASMGIPVVLTDLGGGADENMLAGRGMDLAAAVVSISAYAGALIGSSIMGRHEVILGPVDTETFHPQQADGLRGEGILCVGRILPHKGVDRIVRALPPQLSLTIIGQPYDQPYLDLVKGLARGKDVTFVHDADDEMVRRHYSTSALLVQASTTLDAYGRRVEKPELLGFTPLEAMACGAPVLLAKTASLPELIAGTDAGRLFRDDEELAQALREWAQGTWRPGLSSADVREHVVRTFGLEVAGRRLLEVYQGVLD</sequence>
<accession>A0A9E5MET2</accession>
<dbReference type="EMBL" id="VIKT02000008">
    <property type="protein sequence ID" value="NHF62882.1"/>
    <property type="molecule type" value="Genomic_DNA"/>
</dbReference>
<evidence type="ECO:0000313" key="6">
    <source>
        <dbReference type="EMBL" id="NHF62882.1"/>
    </source>
</evidence>
<evidence type="ECO:0000313" key="7">
    <source>
        <dbReference type="Proteomes" id="UP000818266"/>
    </source>
</evidence>
<dbReference type="PANTHER" id="PTHR45947:SF3">
    <property type="entry name" value="SULFOQUINOVOSYL TRANSFERASE SQD2"/>
    <property type="match status" value="1"/>
</dbReference>
<dbReference type="Pfam" id="PF13439">
    <property type="entry name" value="Glyco_transf_4"/>
    <property type="match status" value="1"/>
</dbReference>
<evidence type="ECO:0000259" key="4">
    <source>
        <dbReference type="Pfam" id="PF00534"/>
    </source>
</evidence>
<dbReference type="SUPFAM" id="SSF53756">
    <property type="entry name" value="UDP-Glycosyltransferase/glycogen phosphorylase"/>
    <property type="match status" value="1"/>
</dbReference>
<keyword evidence="2" id="KW-0328">Glycosyltransferase</keyword>
<dbReference type="CDD" id="cd03801">
    <property type="entry name" value="GT4_PimA-like"/>
    <property type="match status" value="1"/>
</dbReference>
<dbReference type="AlphaFoldDB" id="A0A9E5MET2"/>
<dbReference type="Pfam" id="PF00534">
    <property type="entry name" value="Glycos_transf_1"/>
    <property type="match status" value="1"/>
</dbReference>
<dbReference type="RefSeq" id="WP_165638070.1">
    <property type="nucleotide sequence ID" value="NZ_VIKT02000008.1"/>
</dbReference>
<dbReference type="GO" id="GO:1901137">
    <property type="term" value="P:carbohydrate derivative biosynthetic process"/>
    <property type="evidence" value="ECO:0007669"/>
    <property type="project" value="UniProtKB-ARBA"/>
</dbReference>
<keyword evidence="3" id="KW-0808">Transferase</keyword>
<comment type="caution">
    <text evidence="6">The sequence shown here is derived from an EMBL/GenBank/DDBJ whole genome shotgun (WGS) entry which is preliminary data.</text>
</comment>
<protein>
    <recommendedName>
        <fullName evidence="1">D-inositol 3-phosphate glycosyltransferase</fullName>
    </recommendedName>
</protein>
<organism evidence="6 7">
    <name type="scientific">Microcella pacifica</name>
    <dbReference type="NCBI Taxonomy" id="2591847"/>
    <lineage>
        <taxon>Bacteria</taxon>
        <taxon>Bacillati</taxon>
        <taxon>Actinomycetota</taxon>
        <taxon>Actinomycetes</taxon>
        <taxon>Micrococcales</taxon>
        <taxon>Microbacteriaceae</taxon>
        <taxon>Microcella</taxon>
    </lineage>
</organism>
<name>A0A9E5MET2_9MICO</name>
<evidence type="ECO:0000256" key="2">
    <source>
        <dbReference type="ARBA" id="ARBA00022676"/>
    </source>
</evidence>
<reference evidence="6 7" key="1">
    <citation type="submission" date="2019-06" db="EMBL/GenBank/DDBJ databases">
        <authorList>
            <person name="De-Chao Zhang Q."/>
        </authorList>
    </citation>
    <scope>NUCLEOTIDE SEQUENCE [LARGE SCALE GENOMIC DNA]</scope>
    <source>
        <strain evidence="6 7">KN1116</strain>
    </source>
</reference>
<dbReference type="InterPro" id="IPR028098">
    <property type="entry name" value="Glyco_trans_4-like_N"/>
</dbReference>